<feature type="transmembrane region" description="Helical" evidence="1">
    <location>
        <begin position="121"/>
        <end position="141"/>
    </location>
</feature>
<dbReference type="RefSeq" id="WP_380605220.1">
    <property type="nucleotide sequence ID" value="NZ_JBHSDU010000015.1"/>
</dbReference>
<comment type="caution">
    <text evidence="2">The sequence shown here is derived from an EMBL/GenBank/DDBJ whole genome shotgun (WGS) entry which is preliminary data.</text>
</comment>
<feature type="transmembrane region" description="Helical" evidence="1">
    <location>
        <begin position="78"/>
        <end position="100"/>
    </location>
</feature>
<accession>A0ABV8T3I3</accession>
<reference evidence="3" key="1">
    <citation type="journal article" date="2019" name="Int. J. Syst. Evol. Microbiol.">
        <title>The Global Catalogue of Microorganisms (GCM) 10K type strain sequencing project: providing services to taxonomists for standard genome sequencing and annotation.</title>
        <authorList>
            <consortium name="The Broad Institute Genomics Platform"/>
            <consortium name="The Broad Institute Genome Sequencing Center for Infectious Disease"/>
            <person name="Wu L."/>
            <person name="Ma J."/>
        </authorList>
    </citation>
    <scope>NUCLEOTIDE SEQUENCE [LARGE SCALE GENOMIC DNA]</scope>
    <source>
        <strain evidence="3">CGMCC 1.10759</strain>
    </source>
</reference>
<feature type="transmembrane region" description="Helical" evidence="1">
    <location>
        <begin position="161"/>
        <end position="183"/>
    </location>
</feature>
<proteinExistence type="predicted"/>
<keyword evidence="3" id="KW-1185">Reference proteome</keyword>
<evidence type="ECO:0000313" key="2">
    <source>
        <dbReference type="EMBL" id="MFC4314218.1"/>
    </source>
</evidence>
<keyword evidence="1" id="KW-1133">Transmembrane helix</keyword>
<organism evidence="2 3">
    <name type="scientific">Steroidobacter flavus</name>
    <dbReference type="NCBI Taxonomy" id="1842136"/>
    <lineage>
        <taxon>Bacteria</taxon>
        <taxon>Pseudomonadati</taxon>
        <taxon>Pseudomonadota</taxon>
        <taxon>Gammaproteobacteria</taxon>
        <taxon>Steroidobacterales</taxon>
        <taxon>Steroidobacteraceae</taxon>
        <taxon>Steroidobacter</taxon>
    </lineage>
</organism>
<gene>
    <name evidence="2" type="ORF">ACFPN2_34450</name>
</gene>
<evidence type="ECO:0000256" key="1">
    <source>
        <dbReference type="SAM" id="Phobius"/>
    </source>
</evidence>
<sequence length="195" mass="20676">MSGKPGVGDQAVLYPLLSRGAFTAIVVLSLATIAAAVLLLPTSLEACQRSCGLWEGLSAAARIFRGVEGMADASRFPLAAAIGHFSVLVLGVAGGVCLAITRFEKVNVAAGVNAGGWGGRILRVLAVALVAAQFFVAPPEMNEHQFSYGFFEAVSHERDTFLLWMAGIYLGTLAVVLCLAVELSELISRRRKWLR</sequence>
<protein>
    <submittedName>
        <fullName evidence="2">Uncharacterized protein</fullName>
    </submittedName>
</protein>
<feature type="transmembrane region" description="Helical" evidence="1">
    <location>
        <begin position="21"/>
        <end position="40"/>
    </location>
</feature>
<dbReference type="Proteomes" id="UP001595904">
    <property type="component" value="Unassembled WGS sequence"/>
</dbReference>
<keyword evidence="1" id="KW-0472">Membrane</keyword>
<evidence type="ECO:0000313" key="3">
    <source>
        <dbReference type="Proteomes" id="UP001595904"/>
    </source>
</evidence>
<name>A0ABV8T3I3_9GAMM</name>
<keyword evidence="1" id="KW-0812">Transmembrane</keyword>
<dbReference type="EMBL" id="JBHSDU010000015">
    <property type="protein sequence ID" value="MFC4314218.1"/>
    <property type="molecule type" value="Genomic_DNA"/>
</dbReference>